<proteinExistence type="inferred from homology"/>
<comment type="cofactor">
    <cofactor evidence="1">
        <name>Mg(2+)</name>
        <dbReference type="ChEBI" id="CHEBI:18420"/>
    </cofactor>
</comment>
<keyword evidence="8" id="KW-0460">Magnesium</keyword>
<dbReference type="GO" id="GO:0016787">
    <property type="term" value="F:hydrolase activity"/>
    <property type="evidence" value="ECO:0007669"/>
    <property type="project" value="UniProtKB-KW"/>
</dbReference>
<organism evidence="15 16">
    <name type="scientific">Kribbella deserti</name>
    <dbReference type="NCBI Taxonomy" id="1926257"/>
    <lineage>
        <taxon>Bacteria</taxon>
        <taxon>Bacillati</taxon>
        <taxon>Actinomycetota</taxon>
        <taxon>Actinomycetes</taxon>
        <taxon>Propionibacteriales</taxon>
        <taxon>Kribbellaceae</taxon>
        <taxon>Kribbella</taxon>
    </lineage>
</organism>
<evidence type="ECO:0000256" key="10">
    <source>
        <dbReference type="ARBA" id="ARBA00035861"/>
    </source>
</evidence>
<evidence type="ECO:0000256" key="12">
    <source>
        <dbReference type="RuleBase" id="RU003476"/>
    </source>
</evidence>
<dbReference type="PROSITE" id="PS51462">
    <property type="entry name" value="NUDIX"/>
    <property type="match status" value="1"/>
</dbReference>
<dbReference type="InterPro" id="IPR000086">
    <property type="entry name" value="NUDIX_hydrolase_dom"/>
</dbReference>
<feature type="domain" description="Nudix hydrolase" evidence="14">
    <location>
        <begin position="79"/>
        <end position="202"/>
    </location>
</feature>
<keyword evidence="16" id="KW-1185">Reference proteome</keyword>
<evidence type="ECO:0000256" key="13">
    <source>
        <dbReference type="SAM" id="MobiDB-lite"/>
    </source>
</evidence>
<comment type="similarity">
    <text evidence="2 12">Belongs to the Nudix hydrolase family.</text>
</comment>
<comment type="catalytic activity">
    <reaction evidence="10">
        <text>8-oxo-dGTP + H2O = 8-oxo-dGMP + diphosphate + H(+)</text>
        <dbReference type="Rhea" id="RHEA:31575"/>
        <dbReference type="ChEBI" id="CHEBI:15377"/>
        <dbReference type="ChEBI" id="CHEBI:15378"/>
        <dbReference type="ChEBI" id="CHEBI:33019"/>
        <dbReference type="ChEBI" id="CHEBI:63224"/>
        <dbReference type="ChEBI" id="CHEBI:77896"/>
        <dbReference type="EC" id="3.6.1.55"/>
    </reaction>
</comment>
<comment type="caution">
    <text evidence="15">The sequence shown here is derived from an EMBL/GenBank/DDBJ whole genome shotgun (WGS) entry which is preliminary data.</text>
</comment>
<evidence type="ECO:0000256" key="6">
    <source>
        <dbReference type="ARBA" id="ARBA00022763"/>
    </source>
</evidence>
<dbReference type="RefSeq" id="WP_380048795.1">
    <property type="nucleotide sequence ID" value="NZ_JBHLTC010000019.1"/>
</dbReference>
<dbReference type="Pfam" id="PF00293">
    <property type="entry name" value="NUDIX"/>
    <property type="match status" value="1"/>
</dbReference>
<accession>A0ABV6QMM0</accession>
<dbReference type="InterPro" id="IPR020476">
    <property type="entry name" value="Nudix_hydrolase"/>
</dbReference>
<evidence type="ECO:0000313" key="15">
    <source>
        <dbReference type="EMBL" id="MFC0625890.1"/>
    </source>
</evidence>
<dbReference type="InterPro" id="IPR020084">
    <property type="entry name" value="NUDIX_hydrolase_CS"/>
</dbReference>
<keyword evidence="9" id="KW-0234">DNA repair</keyword>
<dbReference type="InterPro" id="IPR015797">
    <property type="entry name" value="NUDIX_hydrolase-like_dom_sf"/>
</dbReference>
<gene>
    <name evidence="15" type="ORF">ACFFGN_17565</name>
</gene>
<evidence type="ECO:0000256" key="1">
    <source>
        <dbReference type="ARBA" id="ARBA00001946"/>
    </source>
</evidence>
<evidence type="ECO:0000256" key="2">
    <source>
        <dbReference type="ARBA" id="ARBA00005582"/>
    </source>
</evidence>
<dbReference type="PROSITE" id="PS00893">
    <property type="entry name" value="NUDIX_BOX"/>
    <property type="match status" value="1"/>
</dbReference>
<dbReference type="PANTHER" id="PTHR47707">
    <property type="entry name" value="8-OXO-DGTP DIPHOSPHATASE"/>
    <property type="match status" value="1"/>
</dbReference>
<evidence type="ECO:0000256" key="7">
    <source>
        <dbReference type="ARBA" id="ARBA00022801"/>
    </source>
</evidence>
<evidence type="ECO:0000256" key="4">
    <source>
        <dbReference type="ARBA" id="ARBA00022705"/>
    </source>
</evidence>
<evidence type="ECO:0000256" key="5">
    <source>
        <dbReference type="ARBA" id="ARBA00022723"/>
    </source>
</evidence>
<evidence type="ECO:0000256" key="8">
    <source>
        <dbReference type="ARBA" id="ARBA00022842"/>
    </source>
</evidence>
<protein>
    <recommendedName>
        <fullName evidence="11">8-oxo-dGTP diphosphatase</fullName>
        <ecNumber evidence="11">3.6.1.55</ecNumber>
    </recommendedName>
</protein>
<evidence type="ECO:0000259" key="14">
    <source>
        <dbReference type="PROSITE" id="PS51462"/>
    </source>
</evidence>
<dbReference type="Proteomes" id="UP001589890">
    <property type="component" value="Unassembled WGS sequence"/>
</dbReference>
<feature type="region of interest" description="Disordered" evidence="13">
    <location>
        <begin position="7"/>
        <end position="29"/>
    </location>
</feature>
<keyword evidence="6" id="KW-0227">DNA damage</keyword>
<sequence>MAYIQYRPGRDGGHRGTLPGPGHGRYPERPLEPFRGIPVAPRGAFWCHWHFSTTVNRGAGQLFPVLLAELPFVNSSYGDREVVVGVALFRDGRVLAAHRPARAGAAGGWEFPGGKVEQGESDHAAAVREIREELGVEVEVGAALGADQPIGDRFVLRVYAGRLLAGEPKATEHSELRWVAAEELEQLPWLLPDLPFLPRVREVILTEI</sequence>
<name>A0ABV6QMM0_9ACTN</name>
<keyword evidence="7 12" id="KW-0378">Hydrolase</keyword>
<keyword evidence="4" id="KW-0235">DNA replication</keyword>
<evidence type="ECO:0000256" key="3">
    <source>
        <dbReference type="ARBA" id="ARBA00022457"/>
    </source>
</evidence>
<dbReference type="EMBL" id="JBHLTC010000019">
    <property type="protein sequence ID" value="MFC0625890.1"/>
    <property type="molecule type" value="Genomic_DNA"/>
</dbReference>
<keyword evidence="5" id="KW-0479">Metal-binding</keyword>
<dbReference type="EC" id="3.6.1.55" evidence="11"/>
<dbReference type="InterPro" id="IPR047127">
    <property type="entry name" value="MutT-like"/>
</dbReference>
<dbReference type="PANTHER" id="PTHR47707:SF1">
    <property type="entry name" value="NUDIX HYDROLASE FAMILY PROTEIN"/>
    <property type="match status" value="1"/>
</dbReference>
<evidence type="ECO:0000313" key="16">
    <source>
        <dbReference type="Proteomes" id="UP001589890"/>
    </source>
</evidence>
<keyword evidence="3" id="KW-0515">Mutator protein</keyword>
<dbReference type="SUPFAM" id="SSF55811">
    <property type="entry name" value="Nudix"/>
    <property type="match status" value="1"/>
</dbReference>
<evidence type="ECO:0000256" key="9">
    <source>
        <dbReference type="ARBA" id="ARBA00023204"/>
    </source>
</evidence>
<dbReference type="PRINTS" id="PR00502">
    <property type="entry name" value="NUDIXFAMILY"/>
</dbReference>
<dbReference type="CDD" id="cd03425">
    <property type="entry name" value="NUDIX_MutT_NudA_like"/>
    <property type="match status" value="1"/>
</dbReference>
<reference evidence="15 16" key="1">
    <citation type="submission" date="2024-09" db="EMBL/GenBank/DDBJ databases">
        <authorList>
            <person name="Sun Q."/>
            <person name="Mori K."/>
        </authorList>
    </citation>
    <scope>NUCLEOTIDE SEQUENCE [LARGE SCALE GENOMIC DNA]</scope>
    <source>
        <strain evidence="15 16">CGMCC 1.15906</strain>
    </source>
</reference>
<dbReference type="Gene3D" id="3.90.79.10">
    <property type="entry name" value="Nucleoside Triphosphate Pyrophosphohydrolase"/>
    <property type="match status" value="1"/>
</dbReference>
<evidence type="ECO:0000256" key="11">
    <source>
        <dbReference type="ARBA" id="ARBA00038905"/>
    </source>
</evidence>